<evidence type="ECO:0000256" key="5">
    <source>
        <dbReference type="ARBA" id="ARBA00022725"/>
    </source>
</evidence>
<proteinExistence type="inferred from homology"/>
<evidence type="ECO:0000256" key="1">
    <source>
        <dbReference type="ARBA" id="ARBA00004651"/>
    </source>
</evidence>
<evidence type="ECO:0000256" key="10">
    <source>
        <dbReference type="ARBA" id="ARBA00023170"/>
    </source>
</evidence>
<dbReference type="Gene3D" id="1.20.1070.10">
    <property type="entry name" value="Rhodopsin 7-helix transmembrane proteins"/>
    <property type="match status" value="1"/>
</dbReference>
<organism evidence="16 17">
    <name type="scientific">Eleutherodactylus coqui</name>
    <name type="common">Puerto Rican coqui</name>
    <dbReference type="NCBI Taxonomy" id="57060"/>
    <lineage>
        <taxon>Eukaryota</taxon>
        <taxon>Metazoa</taxon>
        <taxon>Chordata</taxon>
        <taxon>Craniata</taxon>
        <taxon>Vertebrata</taxon>
        <taxon>Euteleostomi</taxon>
        <taxon>Amphibia</taxon>
        <taxon>Batrachia</taxon>
        <taxon>Anura</taxon>
        <taxon>Neobatrachia</taxon>
        <taxon>Hyloidea</taxon>
        <taxon>Eleutherodactylidae</taxon>
        <taxon>Eleutherodactylinae</taxon>
        <taxon>Eleutherodactylus</taxon>
        <taxon>Eleutherodactylus</taxon>
    </lineage>
</organism>
<dbReference type="SUPFAM" id="SSF81321">
    <property type="entry name" value="Family A G protein-coupled receptor-like"/>
    <property type="match status" value="1"/>
</dbReference>
<evidence type="ECO:0000256" key="9">
    <source>
        <dbReference type="ARBA" id="ARBA00023157"/>
    </source>
</evidence>
<keyword evidence="3 14" id="KW-0716">Sensory transduction</keyword>
<dbReference type="InterPro" id="IPR000725">
    <property type="entry name" value="Olfact_rcpt"/>
</dbReference>
<dbReference type="InterPro" id="IPR017452">
    <property type="entry name" value="GPCR_Rhodpsn_7TM"/>
</dbReference>
<feature type="domain" description="G-protein coupled receptors family 1 profile" evidence="15">
    <location>
        <begin position="39"/>
        <end position="286"/>
    </location>
</feature>
<dbReference type="FunFam" id="1.20.1070.10:FF:000010">
    <property type="entry name" value="Olfactory receptor"/>
    <property type="match status" value="1"/>
</dbReference>
<reference evidence="16" key="1">
    <citation type="thesis" date="2020" institute="ProQuest LLC" country="789 East Eisenhower Parkway, Ann Arbor, MI, USA">
        <title>Comparative Genomics and Chromosome Evolution.</title>
        <authorList>
            <person name="Mudd A.B."/>
        </authorList>
    </citation>
    <scope>NUCLEOTIDE SEQUENCE</scope>
    <source>
        <strain evidence="16">HN-11 Male</strain>
        <tissue evidence="16">Kidney and liver</tissue>
    </source>
</reference>
<comment type="similarity">
    <text evidence="13">Belongs to the G-protein coupled receptor 1 family.</text>
</comment>
<feature type="transmembrane region" description="Helical" evidence="14">
    <location>
        <begin position="138"/>
        <end position="157"/>
    </location>
</feature>
<keyword evidence="7 13" id="KW-0297">G-protein coupled receptor</keyword>
<comment type="caution">
    <text evidence="16">The sequence shown here is derived from an EMBL/GenBank/DDBJ whole genome shotgun (WGS) entry which is preliminary data.</text>
</comment>
<dbReference type="GO" id="GO:0004984">
    <property type="term" value="F:olfactory receptor activity"/>
    <property type="evidence" value="ECO:0007669"/>
    <property type="project" value="InterPro"/>
</dbReference>
<keyword evidence="9" id="KW-1015">Disulfide bond</keyword>
<evidence type="ECO:0000313" key="16">
    <source>
        <dbReference type="EMBL" id="KAG9469369.1"/>
    </source>
</evidence>
<dbReference type="PANTHER" id="PTHR24242">
    <property type="entry name" value="G-PROTEIN COUPLED RECEPTOR"/>
    <property type="match status" value="1"/>
</dbReference>
<keyword evidence="4 13" id="KW-0812">Transmembrane</keyword>
<keyword evidence="6 14" id="KW-1133">Transmembrane helix</keyword>
<evidence type="ECO:0000256" key="8">
    <source>
        <dbReference type="ARBA" id="ARBA00023136"/>
    </source>
</evidence>
<evidence type="ECO:0000313" key="17">
    <source>
        <dbReference type="Proteomes" id="UP000770717"/>
    </source>
</evidence>
<evidence type="ECO:0000256" key="7">
    <source>
        <dbReference type="ARBA" id="ARBA00023040"/>
    </source>
</evidence>
<evidence type="ECO:0000256" key="2">
    <source>
        <dbReference type="ARBA" id="ARBA00022475"/>
    </source>
</evidence>
<dbReference type="PROSITE" id="PS50262">
    <property type="entry name" value="G_PROTEIN_RECEP_F1_2"/>
    <property type="match status" value="1"/>
</dbReference>
<feature type="transmembrane region" description="Helical" evidence="14">
    <location>
        <begin position="269"/>
        <end position="288"/>
    </location>
</feature>
<evidence type="ECO:0000256" key="4">
    <source>
        <dbReference type="ARBA" id="ARBA00022692"/>
    </source>
</evidence>
<evidence type="ECO:0000256" key="12">
    <source>
        <dbReference type="ARBA" id="ARBA00023224"/>
    </source>
</evidence>
<feature type="transmembrane region" description="Helical" evidence="14">
    <location>
        <begin position="196"/>
        <end position="222"/>
    </location>
</feature>
<keyword evidence="12 13" id="KW-0807">Transducer</keyword>
<evidence type="ECO:0000256" key="13">
    <source>
        <dbReference type="RuleBase" id="RU000688"/>
    </source>
</evidence>
<name>A0A8J6JZ71_ELECQ</name>
<evidence type="ECO:0000256" key="14">
    <source>
        <dbReference type="RuleBase" id="RU363047"/>
    </source>
</evidence>
<dbReference type="InterPro" id="IPR000276">
    <property type="entry name" value="GPCR_Rhodpsn"/>
</dbReference>
<keyword evidence="10 13" id="KW-0675">Receptor</keyword>
<dbReference type="GO" id="GO:0005886">
    <property type="term" value="C:plasma membrane"/>
    <property type="evidence" value="ECO:0007669"/>
    <property type="project" value="UniProtKB-SubCell"/>
</dbReference>
<evidence type="ECO:0000256" key="11">
    <source>
        <dbReference type="ARBA" id="ARBA00023180"/>
    </source>
</evidence>
<feature type="transmembrane region" description="Helical" evidence="14">
    <location>
        <begin position="169"/>
        <end position="190"/>
    </location>
</feature>
<keyword evidence="17" id="KW-1185">Reference proteome</keyword>
<sequence>ENNLTTMTDFFLTGFQGSHYVRISLFCFLLVFFGATIFGNLLIITLVSTNKNLHTPMYFFISQLSISDLLLTSDISPKTLHILLKDGGAISFIGCMTQLYFFLVSEASECLLLTVMSYDRYVAICDPLHYTSKMTRSFCVILAAFCWFLAFSISLTYRPSTLTFCRQNIIDHFFCDIIPLLEIACSGIYIVQLENFILSIPLVLVPSLIITLSYVQIISTILKISSNISRQKAFSTCSSHLIVVSIFYWTLFSVYVIPTRGQSMTTSKVLSLLYTVFNPFINPIIYSLRNKDIKKAVNEAIFKHI</sequence>
<dbReference type="PRINTS" id="PR00237">
    <property type="entry name" value="GPCRRHODOPSN"/>
</dbReference>
<feature type="transmembrane region" description="Helical" evidence="14">
    <location>
        <begin position="234"/>
        <end position="257"/>
    </location>
</feature>
<feature type="non-terminal residue" evidence="16">
    <location>
        <position position="1"/>
    </location>
</feature>
<feature type="transmembrane region" description="Helical" evidence="14">
    <location>
        <begin position="20"/>
        <end position="47"/>
    </location>
</feature>
<keyword evidence="5 14" id="KW-0552">Olfaction</keyword>
<dbReference type="GO" id="GO:0004930">
    <property type="term" value="F:G protein-coupled receptor activity"/>
    <property type="evidence" value="ECO:0007669"/>
    <property type="project" value="UniProtKB-KW"/>
</dbReference>
<dbReference type="AlphaFoldDB" id="A0A8J6JZ71"/>
<gene>
    <name evidence="16" type="ORF">GDO78_020685</name>
</gene>
<dbReference type="InterPro" id="IPR050939">
    <property type="entry name" value="Olfactory_GPCR1"/>
</dbReference>
<protein>
    <recommendedName>
        <fullName evidence="14">Olfactory receptor</fullName>
    </recommendedName>
</protein>
<keyword evidence="8 14" id="KW-0472">Membrane</keyword>
<dbReference type="Pfam" id="PF13853">
    <property type="entry name" value="7tm_4"/>
    <property type="match status" value="1"/>
</dbReference>
<dbReference type="EMBL" id="WNTK01000547">
    <property type="protein sequence ID" value="KAG9469369.1"/>
    <property type="molecule type" value="Genomic_DNA"/>
</dbReference>
<dbReference type="PANTHER" id="PTHR24242:SF253">
    <property type="entry name" value="OLFACTORY RECEPTOR-RELATED"/>
    <property type="match status" value="1"/>
</dbReference>
<comment type="subcellular location">
    <subcellularLocation>
        <location evidence="1 14">Cell membrane</location>
        <topology evidence="1 14">Multi-pass membrane protein</topology>
    </subcellularLocation>
</comment>
<keyword evidence="2 14" id="KW-1003">Cell membrane</keyword>
<evidence type="ECO:0000256" key="3">
    <source>
        <dbReference type="ARBA" id="ARBA00022606"/>
    </source>
</evidence>
<accession>A0A8J6JZ71</accession>
<dbReference type="PRINTS" id="PR00245">
    <property type="entry name" value="OLFACTORYR"/>
</dbReference>
<dbReference type="Proteomes" id="UP000770717">
    <property type="component" value="Unassembled WGS sequence"/>
</dbReference>
<evidence type="ECO:0000259" key="15">
    <source>
        <dbReference type="PROSITE" id="PS50262"/>
    </source>
</evidence>
<keyword evidence="11" id="KW-0325">Glycoprotein</keyword>
<evidence type="ECO:0000256" key="6">
    <source>
        <dbReference type="ARBA" id="ARBA00022989"/>
    </source>
</evidence>
<dbReference type="PROSITE" id="PS00237">
    <property type="entry name" value="G_PROTEIN_RECEP_F1_1"/>
    <property type="match status" value="1"/>
</dbReference>